<dbReference type="Proteomes" id="UP000593561">
    <property type="component" value="Unassembled WGS sequence"/>
</dbReference>
<dbReference type="AlphaFoldDB" id="A0A7J8SXC9"/>
<evidence type="ECO:0000313" key="2">
    <source>
        <dbReference type="EMBL" id="MBA0630440.1"/>
    </source>
</evidence>
<dbReference type="PANTHER" id="PTHR46033">
    <property type="entry name" value="PROTEIN MAIN-LIKE 2"/>
    <property type="match status" value="1"/>
</dbReference>
<dbReference type="Pfam" id="PF10536">
    <property type="entry name" value="PMD"/>
    <property type="match status" value="1"/>
</dbReference>
<dbReference type="InterPro" id="IPR019557">
    <property type="entry name" value="AminoTfrase-like_pln_mobile"/>
</dbReference>
<dbReference type="EMBL" id="JABFAC010000012">
    <property type="protein sequence ID" value="MBA0630440.1"/>
    <property type="molecule type" value="Genomic_DNA"/>
</dbReference>
<reference evidence="2 3" key="1">
    <citation type="journal article" date="2019" name="Genome Biol. Evol.">
        <title>Insights into the evolution of the New World diploid cottons (Gossypium, subgenus Houzingenia) based on genome sequencing.</title>
        <authorList>
            <person name="Grover C.E."/>
            <person name="Arick M.A. 2nd"/>
            <person name="Thrash A."/>
            <person name="Conover J.L."/>
            <person name="Sanders W.S."/>
            <person name="Peterson D.G."/>
            <person name="Frelichowski J.E."/>
            <person name="Scheffler J.A."/>
            <person name="Scheffler B.E."/>
            <person name="Wendel J.F."/>
        </authorList>
    </citation>
    <scope>NUCLEOTIDE SEQUENCE [LARGE SCALE GENOMIC DNA]</scope>
    <source>
        <strain evidence="2">27</strain>
        <tissue evidence="2">Leaf</tissue>
    </source>
</reference>
<proteinExistence type="predicted"/>
<dbReference type="GO" id="GO:0010073">
    <property type="term" value="P:meristem maintenance"/>
    <property type="evidence" value="ECO:0007669"/>
    <property type="project" value="InterPro"/>
</dbReference>
<evidence type="ECO:0000259" key="1">
    <source>
        <dbReference type="Pfam" id="PF10536"/>
    </source>
</evidence>
<evidence type="ECO:0000313" key="3">
    <source>
        <dbReference type="Proteomes" id="UP000593561"/>
    </source>
</evidence>
<dbReference type="InterPro" id="IPR044824">
    <property type="entry name" value="MAIN-like"/>
</dbReference>
<comment type="caution">
    <text evidence="2">The sequence shown here is derived from an EMBL/GenBank/DDBJ whole genome shotgun (WGS) entry which is preliminary data.</text>
</comment>
<keyword evidence="3" id="KW-1185">Reference proteome</keyword>
<sequence length="154" mass="18385">WNHVSSYVGLPDELHDIRLLLDQRLEAEFEWTPYFDPAIQESILSKFLVNPNIWHVNMPLVVYATVEIHESDRVLGQFGFRQSILPEPQDIEILHHIDLRRSTDEHWLTFHAQYINIWGNKYEFLPTCEAIIALELAYNSKYMPWFRVHRSHIC</sequence>
<organism evidence="2 3">
    <name type="scientific">Gossypium davidsonii</name>
    <name type="common">Davidson's cotton</name>
    <name type="synonym">Gossypium klotzschianum subsp. davidsonii</name>
    <dbReference type="NCBI Taxonomy" id="34287"/>
    <lineage>
        <taxon>Eukaryota</taxon>
        <taxon>Viridiplantae</taxon>
        <taxon>Streptophyta</taxon>
        <taxon>Embryophyta</taxon>
        <taxon>Tracheophyta</taxon>
        <taxon>Spermatophyta</taxon>
        <taxon>Magnoliopsida</taxon>
        <taxon>eudicotyledons</taxon>
        <taxon>Gunneridae</taxon>
        <taxon>Pentapetalae</taxon>
        <taxon>rosids</taxon>
        <taxon>malvids</taxon>
        <taxon>Malvales</taxon>
        <taxon>Malvaceae</taxon>
        <taxon>Malvoideae</taxon>
        <taxon>Gossypium</taxon>
    </lineage>
</organism>
<accession>A0A7J8SXC9</accession>
<protein>
    <recommendedName>
        <fullName evidence="1">Aminotransferase-like plant mobile domain-containing protein</fullName>
    </recommendedName>
</protein>
<feature type="non-terminal residue" evidence="2">
    <location>
        <position position="154"/>
    </location>
</feature>
<name>A0A7J8SXC9_GOSDV</name>
<dbReference type="PANTHER" id="PTHR46033:SF8">
    <property type="entry name" value="PROTEIN MAINTENANCE OF MERISTEMS-LIKE"/>
    <property type="match status" value="1"/>
</dbReference>
<gene>
    <name evidence="2" type="ORF">Godav_002540</name>
</gene>
<feature type="domain" description="Aminotransferase-like plant mobile" evidence="1">
    <location>
        <begin position="13"/>
        <end position="147"/>
    </location>
</feature>